<dbReference type="InterPro" id="IPR050229">
    <property type="entry name" value="GlpE_sulfurtransferase"/>
</dbReference>
<dbReference type="Proteomes" id="UP000035996">
    <property type="component" value="Unassembled WGS sequence"/>
</dbReference>
<gene>
    <name evidence="2" type="ORF">AB986_14240</name>
</gene>
<dbReference type="OrthoDB" id="9800872at2"/>
<dbReference type="PATRIC" id="fig|157733.3.peg.910"/>
<dbReference type="Gene3D" id="3.40.250.10">
    <property type="entry name" value="Rhodanese-like domain"/>
    <property type="match status" value="1"/>
</dbReference>
<name>A0A0J6CYC9_9BACL</name>
<protein>
    <submittedName>
        <fullName evidence="2">Rhodanese</fullName>
    </submittedName>
</protein>
<dbReference type="EMBL" id="LELK01000004">
    <property type="protein sequence ID" value="KMM37049.1"/>
    <property type="molecule type" value="Genomic_DNA"/>
</dbReference>
<dbReference type="Pfam" id="PF00581">
    <property type="entry name" value="Rhodanese"/>
    <property type="match status" value="1"/>
</dbReference>
<dbReference type="InterPro" id="IPR036873">
    <property type="entry name" value="Rhodanese-like_dom_sf"/>
</dbReference>
<dbReference type="PANTHER" id="PTHR43031">
    <property type="entry name" value="FAD-DEPENDENT OXIDOREDUCTASE"/>
    <property type="match status" value="1"/>
</dbReference>
<evidence type="ECO:0000313" key="3">
    <source>
        <dbReference type="Proteomes" id="UP000035996"/>
    </source>
</evidence>
<dbReference type="PANTHER" id="PTHR43031:SF17">
    <property type="entry name" value="SULFURTRANSFERASE YTWF-RELATED"/>
    <property type="match status" value="1"/>
</dbReference>
<dbReference type="RefSeq" id="WP_048311815.1">
    <property type="nucleotide sequence ID" value="NZ_CP119526.1"/>
</dbReference>
<comment type="caution">
    <text evidence="2">The sequence shown here is derived from an EMBL/GenBank/DDBJ whole genome shotgun (WGS) entry which is preliminary data.</text>
</comment>
<accession>A0A0J6CYC9</accession>
<keyword evidence="3" id="KW-1185">Reference proteome</keyword>
<organism evidence="2 3">
    <name type="scientific">Guptibacillus hwajinpoensis</name>
    <dbReference type="NCBI Taxonomy" id="208199"/>
    <lineage>
        <taxon>Bacteria</taxon>
        <taxon>Bacillati</taxon>
        <taxon>Bacillota</taxon>
        <taxon>Bacilli</taxon>
        <taxon>Bacillales</taxon>
        <taxon>Guptibacillaceae</taxon>
        <taxon>Guptibacillus</taxon>
    </lineage>
</organism>
<dbReference type="SMART" id="SM00450">
    <property type="entry name" value="RHOD"/>
    <property type="match status" value="1"/>
</dbReference>
<dbReference type="STRING" id="157733.AB986_14240"/>
<proteinExistence type="predicted"/>
<reference evidence="2" key="1">
    <citation type="submission" date="2015-06" db="EMBL/GenBank/DDBJ databases">
        <authorList>
            <person name="Liu B."/>
            <person name="Wang J."/>
            <person name="Zhu Y."/>
            <person name="Liu G."/>
            <person name="Chen Q."/>
            <person name="Zheng C."/>
            <person name="Che J."/>
            <person name="Ge C."/>
            <person name="Shi H."/>
            <person name="Pan Z."/>
            <person name="Liu X."/>
        </authorList>
    </citation>
    <scope>NUCLEOTIDE SEQUENCE [LARGE SCALE GENOMIC DNA]</scope>
    <source>
        <strain evidence="2">DSM 16346</strain>
    </source>
</reference>
<feature type="domain" description="Rhodanese" evidence="1">
    <location>
        <begin position="39"/>
        <end position="119"/>
    </location>
</feature>
<evidence type="ECO:0000259" key="1">
    <source>
        <dbReference type="PROSITE" id="PS50206"/>
    </source>
</evidence>
<sequence>MELVIVAAVLIVGWLLYKKVGPGKNVKTITSEEAKSKLKEPNVQFIDVRTKGEYKGQKVKQFKNMPLHELGKRANELDPNKEVVVLCQSGMRSAKACSELKRQGFTNVSNVRGGLNMWR</sequence>
<dbReference type="CDD" id="cd00158">
    <property type="entry name" value="RHOD"/>
    <property type="match status" value="1"/>
</dbReference>
<dbReference type="AlphaFoldDB" id="A0A0J6CYC9"/>
<dbReference type="PROSITE" id="PS50206">
    <property type="entry name" value="RHODANESE_3"/>
    <property type="match status" value="1"/>
</dbReference>
<dbReference type="InterPro" id="IPR001763">
    <property type="entry name" value="Rhodanese-like_dom"/>
</dbReference>
<dbReference type="SUPFAM" id="SSF52821">
    <property type="entry name" value="Rhodanese/Cell cycle control phosphatase"/>
    <property type="match status" value="1"/>
</dbReference>
<evidence type="ECO:0000313" key="2">
    <source>
        <dbReference type="EMBL" id="KMM37049.1"/>
    </source>
</evidence>